<dbReference type="Gene3D" id="3.90.180.10">
    <property type="entry name" value="Medium-chain alcohol dehydrogenases, catalytic domain"/>
    <property type="match status" value="1"/>
</dbReference>
<organism evidence="2">
    <name type="scientific">Streptomyces sp. R44</name>
    <dbReference type="NCBI Taxonomy" id="3238633"/>
    <lineage>
        <taxon>Bacteria</taxon>
        <taxon>Bacillati</taxon>
        <taxon>Actinomycetota</taxon>
        <taxon>Actinomycetes</taxon>
        <taxon>Kitasatosporales</taxon>
        <taxon>Streptomycetaceae</taxon>
        <taxon>Streptomyces</taxon>
    </lineage>
</organism>
<accession>A0AB39SW21</accession>
<dbReference type="SMART" id="SM00829">
    <property type="entry name" value="PKS_ER"/>
    <property type="match status" value="1"/>
</dbReference>
<dbReference type="EMBL" id="CP163444">
    <property type="protein sequence ID" value="XDQ70508.1"/>
    <property type="molecule type" value="Genomic_DNA"/>
</dbReference>
<dbReference type="InterPro" id="IPR036291">
    <property type="entry name" value="NAD(P)-bd_dom_sf"/>
</dbReference>
<dbReference type="GO" id="GO:0016491">
    <property type="term" value="F:oxidoreductase activity"/>
    <property type="evidence" value="ECO:0007669"/>
    <property type="project" value="InterPro"/>
</dbReference>
<name>A0AB39SW21_9ACTN</name>
<dbReference type="InterPro" id="IPR020843">
    <property type="entry name" value="ER"/>
</dbReference>
<dbReference type="RefSeq" id="WP_369143233.1">
    <property type="nucleotide sequence ID" value="NZ_CP163444.1"/>
</dbReference>
<sequence length="339" mass="34852">MATHREIRLRTRPERGLPAPEHLALVDTALPVPAPGEVLVRNRWFAVSAALRTLIGGGLKGAPFPPVEPGDPLVGAAVGEVVSAPDDSGLRPGDLVSHWQGWREYAAVSAAGCTPLGDTLPDPVAHLSQGRTAYAALTRGAEVRAGDTVLVTGGAGAVGTMAGQIARLLGAGRVIGSTGSPAKAERLVTELGYDAAVVRGGPAPFAAQLAEAAPEGVDVVLDTVGGEQLSAAVAAARPGARAVLVGALSGQLDPEGTGATARVELDSYPLVLKRVSLRGFSPLDHPETEAEWPGRFGDWLRAGEITFPHVRVAGMDRAAEALREVMEGRHLGAVVVELP</sequence>
<dbReference type="CDD" id="cd05288">
    <property type="entry name" value="PGDH"/>
    <property type="match status" value="1"/>
</dbReference>
<dbReference type="AlphaFoldDB" id="A0AB39SW21"/>
<evidence type="ECO:0000313" key="2">
    <source>
        <dbReference type="EMBL" id="XDQ70508.1"/>
    </source>
</evidence>
<reference evidence="2" key="1">
    <citation type="submission" date="2024-07" db="EMBL/GenBank/DDBJ databases">
        <authorList>
            <person name="Yu S.T."/>
        </authorList>
    </citation>
    <scope>NUCLEOTIDE SEQUENCE</scope>
    <source>
        <strain evidence="2">R44</strain>
    </source>
</reference>
<dbReference type="InterPro" id="IPR051397">
    <property type="entry name" value="Zn-ADH-like_protein"/>
</dbReference>
<dbReference type="Pfam" id="PF16884">
    <property type="entry name" value="ADH_N_2"/>
    <property type="match status" value="1"/>
</dbReference>
<dbReference type="SUPFAM" id="SSF51735">
    <property type="entry name" value="NAD(P)-binding Rossmann-fold domains"/>
    <property type="match status" value="1"/>
</dbReference>
<dbReference type="InterPro" id="IPR011032">
    <property type="entry name" value="GroES-like_sf"/>
</dbReference>
<dbReference type="PANTHER" id="PTHR43677">
    <property type="entry name" value="SHORT-CHAIN DEHYDROGENASE/REDUCTASE"/>
    <property type="match status" value="1"/>
</dbReference>
<evidence type="ECO:0000259" key="1">
    <source>
        <dbReference type="SMART" id="SM00829"/>
    </source>
</evidence>
<feature type="domain" description="Enoyl reductase (ER)" evidence="1">
    <location>
        <begin position="16"/>
        <end position="336"/>
    </location>
</feature>
<gene>
    <name evidence="2" type="ORF">AB5J54_08255</name>
</gene>
<protein>
    <submittedName>
        <fullName evidence="2">NADP-dependent oxidoreductase</fullName>
    </submittedName>
</protein>
<dbReference type="Pfam" id="PF00107">
    <property type="entry name" value="ADH_zinc_N"/>
    <property type="match status" value="1"/>
</dbReference>
<proteinExistence type="predicted"/>
<dbReference type="InterPro" id="IPR041694">
    <property type="entry name" value="ADH_N_2"/>
</dbReference>
<dbReference type="PANTHER" id="PTHR43677:SF3">
    <property type="entry name" value="PROSTAGLANDIN REDUCTASE 3"/>
    <property type="match status" value="1"/>
</dbReference>
<dbReference type="SUPFAM" id="SSF50129">
    <property type="entry name" value="GroES-like"/>
    <property type="match status" value="1"/>
</dbReference>
<dbReference type="Gene3D" id="3.40.50.720">
    <property type="entry name" value="NAD(P)-binding Rossmann-like Domain"/>
    <property type="match status" value="1"/>
</dbReference>
<dbReference type="InterPro" id="IPR013149">
    <property type="entry name" value="ADH-like_C"/>
</dbReference>